<dbReference type="EMBL" id="AWVF01000108">
    <property type="protein sequence ID" value="ERJ96709.1"/>
    <property type="molecule type" value="Genomic_DNA"/>
</dbReference>
<dbReference type="HOGENOM" id="CLU_2083145_0_0_9"/>
<reference evidence="2 3" key="1">
    <citation type="submission" date="2013-07" db="EMBL/GenBank/DDBJ databases">
        <authorList>
            <person name="Weinstock G."/>
            <person name="Sodergren E."/>
            <person name="Wylie T."/>
            <person name="Fulton L."/>
            <person name="Fulton R."/>
            <person name="Fronick C."/>
            <person name="O'Laughlin M."/>
            <person name="Godfrey J."/>
            <person name="Miner T."/>
            <person name="Herter B."/>
            <person name="Appelbaum E."/>
            <person name="Cordes M."/>
            <person name="Lek S."/>
            <person name="Wollam A."/>
            <person name="Pepin K.H."/>
            <person name="Palsikar V.B."/>
            <person name="Mitreva M."/>
            <person name="Wilson R.K."/>
        </authorList>
    </citation>
    <scope>NUCLEOTIDE SEQUENCE [LARGE SCALE GENOMIC DNA]</scope>
    <source>
        <strain evidence="2 3">ATCC 27760</strain>
    </source>
</reference>
<accession>U2M4N9</accession>
<dbReference type="AlphaFoldDB" id="U2M4N9"/>
<evidence type="ECO:0000256" key="1">
    <source>
        <dbReference type="SAM" id="MobiDB-lite"/>
    </source>
</evidence>
<dbReference type="Proteomes" id="UP000016662">
    <property type="component" value="Unassembled WGS sequence"/>
</dbReference>
<dbReference type="STRING" id="411473.RUMCAL_00925"/>
<gene>
    <name evidence="2" type="ORF">RUMCAL_00925</name>
</gene>
<dbReference type="RefSeq" id="WP_021682389.1">
    <property type="nucleotide sequence ID" value="NZ_KI260415.1"/>
</dbReference>
<dbReference type="SUPFAM" id="SSF101386">
    <property type="entry name" value="all-alpha NTP pyrophosphatases"/>
    <property type="match status" value="1"/>
</dbReference>
<comment type="caution">
    <text evidence="2">The sequence shown here is derived from an EMBL/GenBank/DDBJ whole genome shotgun (WGS) entry which is preliminary data.</text>
</comment>
<dbReference type="PATRIC" id="fig|411473.3.peg.758"/>
<organism evidence="2 3">
    <name type="scientific">Ruminococcus callidus ATCC 27760</name>
    <dbReference type="NCBI Taxonomy" id="411473"/>
    <lineage>
        <taxon>Bacteria</taxon>
        <taxon>Bacillati</taxon>
        <taxon>Bacillota</taxon>
        <taxon>Clostridia</taxon>
        <taxon>Eubacteriales</taxon>
        <taxon>Oscillospiraceae</taxon>
        <taxon>Ruminococcus</taxon>
    </lineage>
</organism>
<keyword evidence="3" id="KW-1185">Reference proteome</keyword>
<evidence type="ECO:0000313" key="3">
    <source>
        <dbReference type="Proteomes" id="UP000016662"/>
    </source>
</evidence>
<protein>
    <submittedName>
        <fullName evidence="2">Uncharacterized protein</fullName>
    </submittedName>
</protein>
<feature type="compositionally biased region" description="Basic residues" evidence="1">
    <location>
        <begin position="106"/>
        <end position="117"/>
    </location>
</feature>
<evidence type="ECO:0000313" key="2">
    <source>
        <dbReference type="EMBL" id="ERJ96709.1"/>
    </source>
</evidence>
<name>U2M4N9_9FIRM</name>
<feature type="compositionally biased region" description="Basic and acidic residues" evidence="1">
    <location>
        <begin position="94"/>
        <end position="105"/>
    </location>
</feature>
<sequence length="117" mass="13698">MTTEQMHVIAKITDARTFERQLEQTVEEAAEFIQAAQKIKRYPGNSLQMNHLVEETGDLLITLEQIRIYLVRDGYGDALNSMIDYKLNRELGRMEQERKDNESKAYHNRRKQNPSKG</sequence>
<proteinExistence type="predicted"/>
<feature type="region of interest" description="Disordered" evidence="1">
    <location>
        <begin position="94"/>
        <end position="117"/>
    </location>
</feature>